<keyword evidence="3" id="KW-1185">Reference proteome</keyword>
<dbReference type="EMBL" id="BMQB01000013">
    <property type="protein sequence ID" value="GGK09356.1"/>
    <property type="molecule type" value="Genomic_DNA"/>
</dbReference>
<reference evidence="2" key="1">
    <citation type="journal article" date="2014" name="Int. J. Syst. Evol. Microbiol.">
        <title>Complete genome sequence of Corynebacterium casei LMG S-19264T (=DSM 44701T), isolated from a smear-ripened cheese.</title>
        <authorList>
            <consortium name="US DOE Joint Genome Institute (JGI-PGF)"/>
            <person name="Walter F."/>
            <person name="Albersmeier A."/>
            <person name="Kalinowski J."/>
            <person name="Ruckert C."/>
        </authorList>
    </citation>
    <scope>NUCLEOTIDE SEQUENCE</scope>
    <source>
        <strain evidence="2">JCM 3090</strain>
    </source>
</reference>
<dbReference type="Proteomes" id="UP000649739">
    <property type="component" value="Unassembled WGS sequence"/>
</dbReference>
<sequence>MTDGYREPHPVRLPSALGGAAAGMFWLWLWLTHTPPSVGPRTGVAIGWLLGAAATIGLTRSGDRGVAVGTAVGLALGGAIAVLNGWITGG</sequence>
<feature type="transmembrane region" description="Helical" evidence="1">
    <location>
        <begin position="43"/>
        <end position="59"/>
    </location>
</feature>
<proteinExistence type="predicted"/>
<feature type="transmembrane region" description="Helical" evidence="1">
    <location>
        <begin position="66"/>
        <end position="87"/>
    </location>
</feature>
<organism evidence="2 3">
    <name type="scientific">Pilimelia anulata</name>
    <dbReference type="NCBI Taxonomy" id="53371"/>
    <lineage>
        <taxon>Bacteria</taxon>
        <taxon>Bacillati</taxon>
        <taxon>Actinomycetota</taxon>
        <taxon>Actinomycetes</taxon>
        <taxon>Micromonosporales</taxon>
        <taxon>Micromonosporaceae</taxon>
        <taxon>Pilimelia</taxon>
    </lineage>
</organism>
<protein>
    <submittedName>
        <fullName evidence="2">Uncharacterized protein</fullName>
    </submittedName>
</protein>
<evidence type="ECO:0000256" key="1">
    <source>
        <dbReference type="SAM" id="Phobius"/>
    </source>
</evidence>
<dbReference type="RefSeq" id="WP_189172118.1">
    <property type="nucleotide sequence ID" value="NZ_BMQB01000013.1"/>
</dbReference>
<evidence type="ECO:0000313" key="2">
    <source>
        <dbReference type="EMBL" id="GGK09356.1"/>
    </source>
</evidence>
<gene>
    <name evidence="2" type="ORF">GCM10010123_44060</name>
</gene>
<keyword evidence="1" id="KW-0812">Transmembrane</keyword>
<reference evidence="2" key="2">
    <citation type="submission" date="2020-09" db="EMBL/GenBank/DDBJ databases">
        <authorList>
            <person name="Sun Q."/>
            <person name="Ohkuma M."/>
        </authorList>
    </citation>
    <scope>NUCLEOTIDE SEQUENCE</scope>
    <source>
        <strain evidence="2">JCM 3090</strain>
    </source>
</reference>
<evidence type="ECO:0000313" key="3">
    <source>
        <dbReference type="Proteomes" id="UP000649739"/>
    </source>
</evidence>
<accession>A0A8J3BK27</accession>
<feature type="transmembrane region" description="Helical" evidence="1">
    <location>
        <begin position="12"/>
        <end position="31"/>
    </location>
</feature>
<comment type="caution">
    <text evidence="2">The sequence shown here is derived from an EMBL/GenBank/DDBJ whole genome shotgun (WGS) entry which is preliminary data.</text>
</comment>
<dbReference type="AlphaFoldDB" id="A0A8J3BK27"/>
<keyword evidence="1" id="KW-1133">Transmembrane helix</keyword>
<keyword evidence="1" id="KW-0472">Membrane</keyword>
<name>A0A8J3BK27_9ACTN</name>